<dbReference type="Proteomes" id="UP000688137">
    <property type="component" value="Unassembled WGS sequence"/>
</dbReference>
<accession>A0A8S1NDK9</accession>
<gene>
    <name evidence="1" type="ORF">PPRIM_AZ9-3.1.T0860170</name>
</gene>
<evidence type="ECO:0000313" key="1">
    <source>
        <dbReference type="EMBL" id="CAD8090708.1"/>
    </source>
</evidence>
<sequence length="53" mass="6243">MVLAHKNGLIGILVKPIDISNEDYSIRVMRIFENFIMRNNQLQKHSYHGNLNF</sequence>
<proteinExistence type="predicted"/>
<comment type="caution">
    <text evidence="1">The sequence shown here is derived from an EMBL/GenBank/DDBJ whole genome shotgun (WGS) entry which is preliminary data.</text>
</comment>
<evidence type="ECO:0000313" key="2">
    <source>
        <dbReference type="Proteomes" id="UP000688137"/>
    </source>
</evidence>
<dbReference type="EMBL" id="CAJJDM010000089">
    <property type="protein sequence ID" value="CAD8090708.1"/>
    <property type="molecule type" value="Genomic_DNA"/>
</dbReference>
<protein>
    <submittedName>
        <fullName evidence="1">Uncharacterized protein</fullName>
    </submittedName>
</protein>
<dbReference type="AlphaFoldDB" id="A0A8S1NDK9"/>
<name>A0A8S1NDK9_PARPR</name>
<organism evidence="1 2">
    <name type="scientific">Paramecium primaurelia</name>
    <dbReference type="NCBI Taxonomy" id="5886"/>
    <lineage>
        <taxon>Eukaryota</taxon>
        <taxon>Sar</taxon>
        <taxon>Alveolata</taxon>
        <taxon>Ciliophora</taxon>
        <taxon>Intramacronucleata</taxon>
        <taxon>Oligohymenophorea</taxon>
        <taxon>Peniculida</taxon>
        <taxon>Parameciidae</taxon>
        <taxon>Paramecium</taxon>
    </lineage>
</organism>
<reference evidence="1" key="1">
    <citation type="submission" date="2021-01" db="EMBL/GenBank/DDBJ databases">
        <authorList>
            <consortium name="Genoscope - CEA"/>
            <person name="William W."/>
        </authorList>
    </citation>
    <scope>NUCLEOTIDE SEQUENCE</scope>
</reference>
<keyword evidence="2" id="KW-1185">Reference proteome</keyword>